<accession>A0AA97EM09</accession>
<gene>
    <name evidence="1" type="ORF">RNZ46_01635</name>
</gene>
<dbReference type="Proteomes" id="UP001302486">
    <property type="component" value="Chromosome"/>
</dbReference>
<organism evidence="1 2">
    <name type="scientific">Hwangdonia lutea</name>
    <dbReference type="NCBI Taxonomy" id="3075823"/>
    <lineage>
        <taxon>Bacteria</taxon>
        <taxon>Pseudomonadati</taxon>
        <taxon>Bacteroidota</taxon>
        <taxon>Flavobacteriia</taxon>
        <taxon>Flavobacteriales</taxon>
        <taxon>Flavobacteriaceae</taxon>
        <taxon>Hwangdonia</taxon>
    </lineage>
</organism>
<proteinExistence type="predicted"/>
<name>A0AA97EM09_9FLAO</name>
<reference evidence="2" key="1">
    <citation type="submission" date="2024-06" db="EMBL/GenBank/DDBJ databases">
        <title>Hwangdonia haimaensis gen. nov., sp. nov., a member of the family Flavobacteriaceae isolated from the haima cold seep.</title>
        <authorList>
            <person name="Li J."/>
        </authorList>
    </citation>
    <scope>NUCLEOTIDE SEQUENCE [LARGE SCALE GENOMIC DNA]</scope>
    <source>
        <strain evidence="2">SCSIO 19198</strain>
    </source>
</reference>
<dbReference type="SUPFAM" id="SSF53756">
    <property type="entry name" value="UDP-Glycosyltransferase/glycogen phosphorylase"/>
    <property type="match status" value="1"/>
</dbReference>
<dbReference type="RefSeq" id="WP_316983651.1">
    <property type="nucleotide sequence ID" value="NZ_CP136521.1"/>
</dbReference>
<sequence>MAYKILVVVDSIDVNDSSGSKANVALIKGLLDVGFQVSVYHYTRRSLHIENAICFEIKEKKSNILYLFSRAQRVIQRTFKINLAKYLEPLFGFSFTFFNDVNSIKAALSKVDISNIDLVLTLSKAASFRPHYVINQLPRFHHKWMAYIHDPYPFNRYPKPYDWKEPGYKIKERFFHSLSNNAKYAAFPSLLLKEWMGKTFKNFNITGIVIPHQIINVNIKEEVPPAYFENEKFNVLHAGSLMKQRNPEGLIKGFQLFLENNVEAQRDSRLILIGGADYHEQMIENYAKRIPQLEIHLRNIPFQDVNWLQNHVSANIILEANAEESPFLPGKFPHCVWANKPIIHLGPEQSETRRLLGSHHPYCSVINNVNNIAEILQQLYLTWKDANQILTLDRLDLEYYLGKNYLKSKLEAIFNND</sequence>
<evidence type="ECO:0000313" key="1">
    <source>
        <dbReference type="EMBL" id="WOD43974.1"/>
    </source>
</evidence>
<dbReference type="KEGG" id="hws:RNZ46_01635"/>
<dbReference type="EMBL" id="CP136521">
    <property type="protein sequence ID" value="WOD43974.1"/>
    <property type="molecule type" value="Genomic_DNA"/>
</dbReference>
<keyword evidence="2" id="KW-1185">Reference proteome</keyword>
<protein>
    <submittedName>
        <fullName evidence="1">UDP-glycosyltransferase</fullName>
    </submittedName>
</protein>
<dbReference type="AlphaFoldDB" id="A0AA97EM09"/>
<evidence type="ECO:0000313" key="2">
    <source>
        <dbReference type="Proteomes" id="UP001302486"/>
    </source>
</evidence>